<proteinExistence type="predicted"/>
<dbReference type="InterPro" id="IPR050109">
    <property type="entry name" value="HTH-type_TetR-like_transc_reg"/>
</dbReference>
<reference evidence="6 7" key="1">
    <citation type="submission" date="2019-09" db="EMBL/GenBank/DDBJ databases">
        <title>Serinicoccus pratensis sp. nov., isolated from meadow soil.</title>
        <authorList>
            <person name="Zhang W."/>
        </authorList>
    </citation>
    <scope>NUCLEOTIDE SEQUENCE [LARGE SCALE GENOMIC DNA]</scope>
    <source>
        <strain evidence="6 7">W204</strain>
    </source>
</reference>
<evidence type="ECO:0000256" key="4">
    <source>
        <dbReference type="PROSITE-ProRule" id="PRU00335"/>
    </source>
</evidence>
<dbReference type="Gene3D" id="1.10.357.10">
    <property type="entry name" value="Tetracycline Repressor, domain 2"/>
    <property type="match status" value="1"/>
</dbReference>
<keyword evidence="3" id="KW-0804">Transcription</keyword>
<protein>
    <submittedName>
        <fullName evidence="6">TetR/AcrR family transcriptional regulator</fullName>
    </submittedName>
</protein>
<dbReference type="InterPro" id="IPR009057">
    <property type="entry name" value="Homeodomain-like_sf"/>
</dbReference>
<dbReference type="OrthoDB" id="5242390at2"/>
<dbReference type="Pfam" id="PF00440">
    <property type="entry name" value="TetR_N"/>
    <property type="match status" value="1"/>
</dbReference>
<dbReference type="GO" id="GO:0000976">
    <property type="term" value="F:transcription cis-regulatory region binding"/>
    <property type="evidence" value="ECO:0007669"/>
    <property type="project" value="TreeGrafter"/>
</dbReference>
<feature type="DNA-binding region" description="H-T-H motif" evidence="4">
    <location>
        <begin position="39"/>
        <end position="58"/>
    </location>
</feature>
<evidence type="ECO:0000256" key="3">
    <source>
        <dbReference type="ARBA" id="ARBA00023163"/>
    </source>
</evidence>
<name>A0A5J6V5H8_9MICO</name>
<dbReference type="EMBL" id="CP044427">
    <property type="protein sequence ID" value="QFG69035.1"/>
    <property type="molecule type" value="Genomic_DNA"/>
</dbReference>
<feature type="domain" description="HTH tetR-type" evidence="5">
    <location>
        <begin position="16"/>
        <end position="76"/>
    </location>
</feature>
<dbReference type="GO" id="GO:0003700">
    <property type="term" value="F:DNA-binding transcription factor activity"/>
    <property type="evidence" value="ECO:0007669"/>
    <property type="project" value="TreeGrafter"/>
</dbReference>
<dbReference type="RefSeq" id="WP_158061420.1">
    <property type="nucleotide sequence ID" value="NZ_CP044427.1"/>
</dbReference>
<evidence type="ECO:0000259" key="5">
    <source>
        <dbReference type="PROSITE" id="PS50977"/>
    </source>
</evidence>
<accession>A0A5J6V5H8</accession>
<keyword evidence="1" id="KW-0805">Transcription regulation</keyword>
<dbReference type="SUPFAM" id="SSF48498">
    <property type="entry name" value="Tetracyclin repressor-like, C-terminal domain"/>
    <property type="match status" value="1"/>
</dbReference>
<evidence type="ECO:0000313" key="7">
    <source>
        <dbReference type="Proteomes" id="UP000326546"/>
    </source>
</evidence>
<dbReference type="PANTHER" id="PTHR30055">
    <property type="entry name" value="HTH-TYPE TRANSCRIPTIONAL REGULATOR RUTR"/>
    <property type="match status" value="1"/>
</dbReference>
<dbReference type="PANTHER" id="PTHR30055:SF234">
    <property type="entry name" value="HTH-TYPE TRANSCRIPTIONAL REGULATOR BETI"/>
    <property type="match status" value="1"/>
</dbReference>
<keyword evidence="2 4" id="KW-0238">DNA-binding</keyword>
<keyword evidence="7" id="KW-1185">Reference proteome</keyword>
<organism evidence="6 7">
    <name type="scientific">Ornithinimicrobium pratense</name>
    <dbReference type="NCBI Taxonomy" id="2593973"/>
    <lineage>
        <taxon>Bacteria</taxon>
        <taxon>Bacillati</taxon>
        <taxon>Actinomycetota</taxon>
        <taxon>Actinomycetes</taxon>
        <taxon>Micrococcales</taxon>
        <taxon>Ornithinimicrobiaceae</taxon>
        <taxon>Ornithinimicrobium</taxon>
    </lineage>
</organism>
<dbReference type="SUPFAM" id="SSF46689">
    <property type="entry name" value="Homeodomain-like"/>
    <property type="match status" value="1"/>
</dbReference>
<evidence type="ECO:0000313" key="6">
    <source>
        <dbReference type="EMBL" id="QFG69035.1"/>
    </source>
</evidence>
<dbReference type="AlphaFoldDB" id="A0A5J6V5H8"/>
<dbReference type="InterPro" id="IPR001647">
    <property type="entry name" value="HTH_TetR"/>
</dbReference>
<dbReference type="InterPro" id="IPR036271">
    <property type="entry name" value="Tet_transcr_reg_TetR-rel_C_sf"/>
</dbReference>
<evidence type="ECO:0000256" key="2">
    <source>
        <dbReference type="ARBA" id="ARBA00023125"/>
    </source>
</evidence>
<dbReference type="PROSITE" id="PS50977">
    <property type="entry name" value="HTH_TETR_2"/>
    <property type="match status" value="1"/>
</dbReference>
<sequence>MAYQSTPARRRGPRGDVSADALARAAHGVLSSKGLSGLSLRAVARAAGVTPNVLYTYFADMGQLRNRLGDEFLGRLELDLLRTDPPREALRHFLRHVLAVFASSPGHVQALAAQRVVGPHSLALNEALLEFFEDVVGHPPAIAADVTIFLTEWVHGRMMLQPSDVADNASRTALTGLDLTPYPRTVAMSPGTGEDAGIDLVVRITVPEPTTSAAG</sequence>
<evidence type="ECO:0000256" key="1">
    <source>
        <dbReference type="ARBA" id="ARBA00023015"/>
    </source>
</evidence>
<dbReference type="Proteomes" id="UP000326546">
    <property type="component" value="Chromosome"/>
</dbReference>
<gene>
    <name evidence="6" type="ORF">FY030_10240</name>
</gene>
<dbReference type="KEGG" id="serw:FY030_10240"/>